<evidence type="ECO:0000256" key="2">
    <source>
        <dbReference type="SAM" id="MobiDB-lite"/>
    </source>
</evidence>
<organism evidence="4 5">
    <name type="scientific">Rhizoctonia solani</name>
    <dbReference type="NCBI Taxonomy" id="456999"/>
    <lineage>
        <taxon>Eukaryota</taxon>
        <taxon>Fungi</taxon>
        <taxon>Dikarya</taxon>
        <taxon>Basidiomycota</taxon>
        <taxon>Agaricomycotina</taxon>
        <taxon>Agaricomycetes</taxon>
        <taxon>Cantharellales</taxon>
        <taxon>Ceratobasidiaceae</taxon>
        <taxon>Rhizoctonia</taxon>
    </lineage>
</organism>
<feature type="domain" description="Zn(2)-C6 fungal-type" evidence="3">
    <location>
        <begin position="10"/>
        <end position="40"/>
    </location>
</feature>
<accession>A0A8H3AYA0</accession>
<feature type="region of interest" description="Disordered" evidence="2">
    <location>
        <begin position="158"/>
        <end position="186"/>
    </location>
</feature>
<dbReference type="PROSITE" id="PS50048">
    <property type="entry name" value="ZN2_CY6_FUNGAL_2"/>
    <property type="match status" value="1"/>
</dbReference>
<gene>
    <name evidence="4" type="ORF">RDB_LOCUS133691</name>
</gene>
<dbReference type="CDD" id="cd00067">
    <property type="entry name" value="GAL4"/>
    <property type="match status" value="1"/>
</dbReference>
<name>A0A8H3AYA0_9AGAM</name>
<proteinExistence type="predicted"/>
<dbReference type="PROSITE" id="PS00463">
    <property type="entry name" value="ZN2_CY6_FUNGAL_1"/>
    <property type="match status" value="1"/>
</dbReference>
<evidence type="ECO:0000259" key="3">
    <source>
        <dbReference type="PROSITE" id="PS50048"/>
    </source>
</evidence>
<dbReference type="GO" id="GO:0000981">
    <property type="term" value="F:DNA-binding transcription factor activity, RNA polymerase II-specific"/>
    <property type="evidence" value="ECO:0007669"/>
    <property type="project" value="InterPro"/>
</dbReference>
<dbReference type="GO" id="GO:0008270">
    <property type="term" value="F:zinc ion binding"/>
    <property type="evidence" value="ECO:0007669"/>
    <property type="project" value="InterPro"/>
</dbReference>
<keyword evidence="1" id="KW-0539">Nucleus</keyword>
<dbReference type="PANTHER" id="PTHR37534">
    <property type="entry name" value="TRANSCRIPTIONAL ACTIVATOR PROTEIN UGA3"/>
    <property type="match status" value="1"/>
</dbReference>
<dbReference type="InterPro" id="IPR001138">
    <property type="entry name" value="Zn2Cys6_DnaBD"/>
</dbReference>
<dbReference type="InterPro" id="IPR036864">
    <property type="entry name" value="Zn2-C6_fun-type_DNA-bd_sf"/>
</dbReference>
<evidence type="ECO:0000313" key="4">
    <source>
        <dbReference type="EMBL" id="CAE6443303.1"/>
    </source>
</evidence>
<evidence type="ECO:0000256" key="1">
    <source>
        <dbReference type="ARBA" id="ARBA00023242"/>
    </source>
</evidence>
<dbReference type="AlphaFoldDB" id="A0A8H3AYA0"/>
<feature type="compositionally biased region" description="Acidic residues" evidence="2">
    <location>
        <begin position="173"/>
        <end position="186"/>
    </location>
</feature>
<protein>
    <recommendedName>
        <fullName evidence="3">Zn(2)-C6 fungal-type domain-containing protein</fullName>
    </recommendedName>
</protein>
<sequence>MTKSQRSTTGCTTCKSRRKKCDEAKPQCLRCLASCRSCSYDYVEHPQNEKHRVKRTKPAPQNKRTFEAETTHCITAGLSSTDPSAFVTLSFASNPTSSVSHDMPANNTNLDFNHALPLAAVQRSLLVPSQSHPIGLNSAFHRPLDLVRLPTGVSRMYGTNPASSGSGLHGLEELDLGDEDDEDENKDPEGVLVLLCASLTLDRNAKDNTLPFVLQCYSEWAITSVFEPRKMAYIMRDQVIGQFSYKDSRIRTILIANVMKMYARSLAIDDTGTTILGRLALAAQTNATRFMEIPPSPVRDLDRQHAIRILDNLLEFLCKANANDPRVVRTHKGFMRLIRGLKPGRHPDCLIAPIVVAGVATVKERDRDTLRQRISNVKEWSTRGIAGNNHAQVIEHVWTRTRDEGRPAIWSDLRDSYYRISGK</sequence>
<dbReference type="Gene3D" id="4.10.240.10">
    <property type="entry name" value="Zn(2)-C6 fungal-type DNA-binding domain"/>
    <property type="match status" value="1"/>
</dbReference>
<reference evidence="4" key="1">
    <citation type="submission" date="2021-01" db="EMBL/GenBank/DDBJ databases">
        <authorList>
            <person name="Kaushik A."/>
        </authorList>
    </citation>
    <scope>NUCLEOTIDE SEQUENCE</scope>
    <source>
        <strain evidence="4">AG1-1C</strain>
    </source>
</reference>
<dbReference type="Pfam" id="PF00172">
    <property type="entry name" value="Zn_clus"/>
    <property type="match status" value="1"/>
</dbReference>
<dbReference type="Proteomes" id="UP000663846">
    <property type="component" value="Unassembled WGS sequence"/>
</dbReference>
<evidence type="ECO:0000313" key="5">
    <source>
        <dbReference type="Proteomes" id="UP000663846"/>
    </source>
</evidence>
<dbReference type="SMART" id="SM00066">
    <property type="entry name" value="GAL4"/>
    <property type="match status" value="1"/>
</dbReference>
<dbReference type="PANTHER" id="PTHR37534:SF46">
    <property type="entry name" value="ZN(II)2CYS6 TRANSCRIPTION FACTOR (EUROFUNG)"/>
    <property type="match status" value="1"/>
</dbReference>
<comment type="caution">
    <text evidence="4">The sequence shown here is derived from an EMBL/GenBank/DDBJ whole genome shotgun (WGS) entry which is preliminary data.</text>
</comment>
<dbReference type="EMBL" id="CAJMWS010000424">
    <property type="protein sequence ID" value="CAE6443303.1"/>
    <property type="molecule type" value="Genomic_DNA"/>
</dbReference>
<dbReference type="SUPFAM" id="SSF57701">
    <property type="entry name" value="Zn2/Cys6 DNA-binding domain"/>
    <property type="match status" value="1"/>
</dbReference>